<feature type="chain" id="PRO_5047337685" evidence="2">
    <location>
        <begin position="21"/>
        <end position="399"/>
    </location>
</feature>
<dbReference type="SUPFAM" id="SSF48452">
    <property type="entry name" value="TPR-like"/>
    <property type="match status" value="1"/>
</dbReference>
<accession>A0ABU5H008</accession>
<evidence type="ECO:0000256" key="1">
    <source>
        <dbReference type="SAM" id="MobiDB-lite"/>
    </source>
</evidence>
<dbReference type="SMART" id="SM00028">
    <property type="entry name" value="TPR"/>
    <property type="match status" value="2"/>
</dbReference>
<dbReference type="InterPro" id="IPR019734">
    <property type="entry name" value="TPR_rpt"/>
</dbReference>
<feature type="signal peptide" evidence="2">
    <location>
        <begin position="1"/>
        <end position="20"/>
    </location>
</feature>
<dbReference type="EMBL" id="JAXIVS010000003">
    <property type="protein sequence ID" value="MDY7226621.1"/>
    <property type="molecule type" value="Genomic_DNA"/>
</dbReference>
<dbReference type="Gene3D" id="1.25.40.10">
    <property type="entry name" value="Tetratricopeptide repeat domain"/>
    <property type="match status" value="1"/>
</dbReference>
<keyword evidence="5" id="KW-1185">Reference proteome</keyword>
<organism evidence="4 5">
    <name type="scientific">Hyalangium rubrum</name>
    <dbReference type="NCBI Taxonomy" id="3103134"/>
    <lineage>
        <taxon>Bacteria</taxon>
        <taxon>Pseudomonadati</taxon>
        <taxon>Myxococcota</taxon>
        <taxon>Myxococcia</taxon>
        <taxon>Myxococcales</taxon>
        <taxon>Cystobacterineae</taxon>
        <taxon>Archangiaceae</taxon>
        <taxon>Hyalangium</taxon>
    </lineage>
</organism>
<gene>
    <name evidence="4" type="ORF">SYV04_09495</name>
</gene>
<dbReference type="Pfam" id="PF08308">
    <property type="entry name" value="PEGA"/>
    <property type="match status" value="1"/>
</dbReference>
<dbReference type="RefSeq" id="WP_321545351.1">
    <property type="nucleotide sequence ID" value="NZ_JAXIVS010000003.1"/>
</dbReference>
<comment type="caution">
    <text evidence="4">The sequence shown here is derived from an EMBL/GenBank/DDBJ whole genome shotgun (WGS) entry which is preliminary data.</text>
</comment>
<feature type="domain" description="PEGA" evidence="3">
    <location>
        <begin position="181"/>
        <end position="217"/>
    </location>
</feature>
<evidence type="ECO:0000313" key="4">
    <source>
        <dbReference type="EMBL" id="MDY7226621.1"/>
    </source>
</evidence>
<dbReference type="InterPro" id="IPR013229">
    <property type="entry name" value="PEGA"/>
</dbReference>
<sequence length="399" mass="41527">MKRIALLLSLLLGTSLGAQEAPRRVAVLPIQALTGDVPSRAGPRVTLRLATELRAVEGWELAEPPPSEPPEVLAQARAFMKDAEARRQQRDFAGAEAALGKAIEAFSTVAAELPSGNELADAHALRAAVRYAQGQDEEAARSLSSALSLSPGRTLPLTATSPLFARTVERVHAALREQPRGSVRFTSVPPGVTLTIDGQPVGIAPVRVVEVPPGAHLWRAVLPSGEATGGIVEAVSGKEVEVRVKPPGEGPGAVLASALASNRLDTASVEAAEALAQTLRADLAVLGTISRSGSGLALDAFLFVPGSRTLRRVPRIALDIDLLDAGPPLRELTAVLTSRGAEAGSPVTLPTAPSSVAVEASRLAQVKYPLQDKPVSAPKPTAPTPDRAPLNPRKPLVRP</sequence>
<feature type="region of interest" description="Disordered" evidence="1">
    <location>
        <begin position="369"/>
        <end position="399"/>
    </location>
</feature>
<evidence type="ECO:0000313" key="5">
    <source>
        <dbReference type="Proteomes" id="UP001291309"/>
    </source>
</evidence>
<evidence type="ECO:0000256" key="2">
    <source>
        <dbReference type="SAM" id="SignalP"/>
    </source>
</evidence>
<protein>
    <submittedName>
        <fullName evidence="4">PEGA domain-containing protein</fullName>
    </submittedName>
</protein>
<name>A0ABU5H008_9BACT</name>
<dbReference type="InterPro" id="IPR011990">
    <property type="entry name" value="TPR-like_helical_dom_sf"/>
</dbReference>
<dbReference type="Proteomes" id="UP001291309">
    <property type="component" value="Unassembled WGS sequence"/>
</dbReference>
<reference evidence="4 5" key="1">
    <citation type="submission" date="2023-12" db="EMBL/GenBank/DDBJ databases">
        <title>the genome sequence of Hyalangium sp. s54d21.</title>
        <authorList>
            <person name="Zhang X."/>
        </authorList>
    </citation>
    <scope>NUCLEOTIDE SEQUENCE [LARGE SCALE GENOMIC DNA]</scope>
    <source>
        <strain evidence="5">s54d21</strain>
    </source>
</reference>
<proteinExistence type="predicted"/>
<keyword evidence="2" id="KW-0732">Signal</keyword>
<evidence type="ECO:0000259" key="3">
    <source>
        <dbReference type="Pfam" id="PF08308"/>
    </source>
</evidence>